<dbReference type="Pfam" id="PF06048">
    <property type="entry name" value="DUF927"/>
    <property type="match status" value="1"/>
</dbReference>
<reference evidence="3 4" key="1">
    <citation type="journal article" date="2019" name="Microb. Pathog.">
        <title>Comparison of VITEK 2, MALDI-TOF MS, 16S rRNA gene sequencing, and whole-genome sequencing for identification of Roseomonas mucosa.</title>
        <authorList>
            <person name="Rudolph W.W."/>
            <person name="Gunzer F."/>
            <person name="Trauth M."/>
            <person name="Bunk B."/>
            <person name="Bigge R."/>
            <person name="Schrottner P."/>
        </authorList>
    </citation>
    <scope>NUCLEOTIDE SEQUENCE [LARGE SCALE GENOMIC DNA]</scope>
    <source>
        <strain evidence="3 4">DSM 103800</strain>
    </source>
</reference>
<gene>
    <name evidence="3" type="ORF">RQ831_05510</name>
</gene>
<feature type="compositionally biased region" description="Basic and acidic residues" evidence="1">
    <location>
        <begin position="72"/>
        <end position="82"/>
    </location>
</feature>
<dbReference type="InterPro" id="IPR009270">
    <property type="entry name" value="DUF927"/>
</dbReference>
<feature type="region of interest" description="Disordered" evidence="1">
    <location>
        <begin position="1"/>
        <end position="22"/>
    </location>
</feature>
<evidence type="ECO:0000313" key="4">
    <source>
        <dbReference type="Proteomes" id="UP001258945"/>
    </source>
</evidence>
<keyword evidence="4" id="KW-1185">Reference proteome</keyword>
<dbReference type="EMBL" id="JAVVDO010000006">
    <property type="protein sequence ID" value="MDT8330503.1"/>
    <property type="molecule type" value="Genomic_DNA"/>
</dbReference>
<dbReference type="Proteomes" id="UP001258945">
    <property type="component" value="Unassembled WGS sequence"/>
</dbReference>
<name>A0ABU3MC74_9PROT</name>
<feature type="region of interest" description="Disordered" evidence="1">
    <location>
        <begin position="730"/>
        <end position="750"/>
    </location>
</feature>
<protein>
    <submittedName>
        <fullName evidence="3">DUF927 domain-containing protein</fullName>
    </submittedName>
</protein>
<feature type="domain" description="DUF927" evidence="2">
    <location>
        <begin position="94"/>
        <end position="380"/>
    </location>
</feature>
<feature type="compositionally biased region" description="Basic and acidic residues" evidence="1">
    <location>
        <begin position="731"/>
        <end position="742"/>
    </location>
</feature>
<feature type="region of interest" description="Disordered" evidence="1">
    <location>
        <begin position="69"/>
        <end position="91"/>
    </location>
</feature>
<sequence>MDGSQMPPNMDGAENASAGPDRADRALEVARLAALSRLDYAAERIAAASRLGVTLKALDEEVKSFRAQRFRQKQEAEREKQKRTPGAVIWPPGFRMEEKGLTFLGGDDDAMPVTICSPFRILGESRTSNGDGWGLWLAWQDPDGRRHQRAVPRRMLVSDPGVLEGELSDQGLRIAGTAEARMLFRRALSEVETSARVTAVSRTGWHTPAGGSSGYVLADGSAIGGTAEPMVLMNPAEDAARRVAMAGSMEGWRNGVAALAIGNPVAVFCIAAAFVGPLLGIAGEDGGGVHLFGPSKRGKTVGLRMAASVWGAPSKGGALRDWRSTTNALEAACEEATDGLLAQDELAQAEPRGLVSSIYGMLNGGGKARLRADASARRRRDWRVFCLSNGEIDLATVASSVGQRVPPGAEVRLPSVPLPASLWPELHGHPDFPSLCAEISINAAKHHGHAARAFIANLAKIQASEPETLPEAIAGAREDFIRKHVPAGADAQVRDVARRMALVAAAGEIATDMGLTAWPDGAATHAAAEVFGLWCGRRGGTGSGEDAAHLDRVRLWLMQHGASRLQMVYPNAQTGELEEVHDPARPVLNRAGWRRRLTDGSDLYMVHPSSWRAEICGDFDASAVAKTLADAGWLERGDGRNITRKVRLTLYGGDRLRVTLAEAERLYHRRKVVGMRSGTVKPAEVAAEPAGPAIVIGNGPPLRGVQAAMAIAAAQRRALEEAIELDQAQAMERDAERDRQERGQGAYRRGQGRIIQMAADSVGAFSDRFDWEAS</sequence>
<evidence type="ECO:0000259" key="2">
    <source>
        <dbReference type="Pfam" id="PF06048"/>
    </source>
</evidence>
<dbReference type="RefSeq" id="WP_314280885.1">
    <property type="nucleotide sequence ID" value="NZ_JAVVDO010000006.1"/>
</dbReference>
<accession>A0ABU3MC74</accession>
<evidence type="ECO:0000313" key="3">
    <source>
        <dbReference type="EMBL" id="MDT8330503.1"/>
    </source>
</evidence>
<evidence type="ECO:0000256" key="1">
    <source>
        <dbReference type="SAM" id="MobiDB-lite"/>
    </source>
</evidence>
<proteinExistence type="predicted"/>
<comment type="caution">
    <text evidence="3">The sequence shown here is derived from an EMBL/GenBank/DDBJ whole genome shotgun (WGS) entry which is preliminary data.</text>
</comment>
<organism evidence="3 4">
    <name type="scientific">Roseomonas gilardii</name>
    <dbReference type="NCBI Taxonomy" id="257708"/>
    <lineage>
        <taxon>Bacteria</taxon>
        <taxon>Pseudomonadati</taxon>
        <taxon>Pseudomonadota</taxon>
        <taxon>Alphaproteobacteria</taxon>
        <taxon>Acetobacterales</taxon>
        <taxon>Roseomonadaceae</taxon>
        <taxon>Roseomonas</taxon>
    </lineage>
</organism>